<evidence type="ECO:0000259" key="6">
    <source>
        <dbReference type="Pfam" id="PF00135"/>
    </source>
</evidence>
<dbReference type="InterPro" id="IPR000997">
    <property type="entry name" value="Cholinesterase"/>
</dbReference>
<dbReference type="GO" id="GO:0006581">
    <property type="term" value="P:acetylcholine catabolic process"/>
    <property type="evidence" value="ECO:0007669"/>
    <property type="project" value="TreeGrafter"/>
</dbReference>
<feature type="chain" id="PRO_5032982869" description="Carboxylesterase type B domain-containing protein" evidence="5">
    <location>
        <begin position="16"/>
        <end position="689"/>
    </location>
</feature>
<dbReference type="PANTHER" id="PTHR43918:SF4">
    <property type="entry name" value="CARBOXYLIC ESTER HYDROLASE"/>
    <property type="match status" value="1"/>
</dbReference>
<evidence type="ECO:0000256" key="2">
    <source>
        <dbReference type="ARBA" id="ARBA00022487"/>
    </source>
</evidence>
<keyword evidence="4" id="KW-1015">Disulfide bond</keyword>
<evidence type="ECO:0000313" key="7">
    <source>
        <dbReference type="EMBL" id="CAF0710868.1"/>
    </source>
</evidence>
<reference evidence="7" key="1">
    <citation type="submission" date="2021-02" db="EMBL/GenBank/DDBJ databases">
        <authorList>
            <person name="Nowell W R."/>
        </authorList>
    </citation>
    <scope>NUCLEOTIDE SEQUENCE</scope>
    <source>
        <strain evidence="7">Ploen Becks lab</strain>
    </source>
</reference>
<comment type="caution">
    <text evidence="7">The sequence shown here is derived from an EMBL/GenBank/DDBJ whole genome shotgun (WGS) entry which is preliminary data.</text>
</comment>
<sequence length="689" mass="77933">MLIFVILMSILRIETTSIAKCSKYDAREVLLETTSGLLSGSCDFVEVNDPSSLFDRSGNVYSWLSVPYAEPPVGPNRFKPPVEVRQRNETIDATKWPNSCIQLAKNDPSNPKGFQGNDMWKVNSDFSKESEDCLYLNIFIPNEAYHRNDFPGSSEPEKFPIMVFFHGGMTTSGSSSLDIYNPSTLVTATKTIVITVNYRLGIFGFLYLENEFPGNQAILDQNEALRWIKNNAEKFGGDADKITLVGHSGSLASLHLFYQNSWQYFRNMILHSGTPLIDNLQPISIEEANRRAKDILSSIGCLNSNTTDSELAQCAQESVYIDRASLDYLTNLAAPFLPVIDGRVFTESPLDSLRNGNFKKCPIITGFTTDEGTSLTANSGLIQNIKSNQNINHTSLVNYLKEYFKFYPSFPVKSSDLIINSILHEYTKLTSERNEDGILNLLAKPSYFASLSKILGDYLFKCPAYKFVDLLAKQNSQVYVYLFAHRISSTPWPSWYGATYGDDLAFLFAHPLAMRDLDSQISVNPWANPSHRYSTNEKNLNNEILSYWSNFIHFNNPNSEQTAKQWPEYSLLNFDSQNGNMTDPNEAGRYVILRSNGSKIGRSYSLESCQFWNSYLPKLAKENEKTIETLRTHYESVQVPCDVQSVKQPDQGPQSVQKETTNNTNNSIRSKFNFLFLCMMSIVVIFNLF</sequence>
<organism evidence="7 8">
    <name type="scientific">Brachionus calyciflorus</name>
    <dbReference type="NCBI Taxonomy" id="104777"/>
    <lineage>
        <taxon>Eukaryota</taxon>
        <taxon>Metazoa</taxon>
        <taxon>Spiralia</taxon>
        <taxon>Gnathifera</taxon>
        <taxon>Rotifera</taxon>
        <taxon>Eurotatoria</taxon>
        <taxon>Monogononta</taxon>
        <taxon>Pseudotrocha</taxon>
        <taxon>Ploima</taxon>
        <taxon>Brachionidae</taxon>
        <taxon>Brachionus</taxon>
    </lineage>
</organism>
<name>A0A813M642_9BILA</name>
<dbReference type="PROSITE" id="PS00941">
    <property type="entry name" value="CARBOXYLESTERASE_B_2"/>
    <property type="match status" value="1"/>
</dbReference>
<feature type="domain" description="Carboxylesterase type B" evidence="6">
    <location>
        <begin position="57"/>
        <end position="612"/>
    </location>
</feature>
<evidence type="ECO:0000256" key="5">
    <source>
        <dbReference type="SAM" id="SignalP"/>
    </source>
</evidence>
<comment type="similarity">
    <text evidence="1">Belongs to the type-B carboxylesterase/lipase family.</text>
</comment>
<protein>
    <recommendedName>
        <fullName evidence="6">Carboxylesterase type B domain-containing protein</fullName>
    </recommendedName>
</protein>
<dbReference type="Proteomes" id="UP000663879">
    <property type="component" value="Unassembled WGS sequence"/>
</dbReference>
<accession>A0A813M642</accession>
<evidence type="ECO:0000256" key="3">
    <source>
        <dbReference type="ARBA" id="ARBA00022801"/>
    </source>
</evidence>
<dbReference type="PRINTS" id="PR00878">
    <property type="entry name" value="CHOLNESTRASE"/>
</dbReference>
<gene>
    <name evidence="7" type="ORF">OXX778_LOCUS1023</name>
</gene>
<dbReference type="GO" id="GO:0003990">
    <property type="term" value="F:acetylcholinesterase activity"/>
    <property type="evidence" value="ECO:0007669"/>
    <property type="project" value="TreeGrafter"/>
</dbReference>
<dbReference type="AlphaFoldDB" id="A0A813M642"/>
<dbReference type="Pfam" id="PF00135">
    <property type="entry name" value="COesterase"/>
    <property type="match status" value="1"/>
</dbReference>
<dbReference type="InterPro" id="IPR002018">
    <property type="entry name" value="CarbesteraseB"/>
</dbReference>
<dbReference type="GO" id="GO:0019695">
    <property type="term" value="P:choline metabolic process"/>
    <property type="evidence" value="ECO:0007669"/>
    <property type="project" value="TreeGrafter"/>
</dbReference>
<keyword evidence="8" id="KW-1185">Reference proteome</keyword>
<dbReference type="GO" id="GO:0005615">
    <property type="term" value="C:extracellular space"/>
    <property type="evidence" value="ECO:0007669"/>
    <property type="project" value="TreeGrafter"/>
</dbReference>
<dbReference type="InterPro" id="IPR029058">
    <property type="entry name" value="AB_hydrolase_fold"/>
</dbReference>
<keyword evidence="5" id="KW-0732">Signal</keyword>
<dbReference type="PANTHER" id="PTHR43918">
    <property type="entry name" value="ACETYLCHOLINESTERASE"/>
    <property type="match status" value="1"/>
</dbReference>
<dbReference type="InterPro" id="IPR019819">
    <property type="entry name" value="Carboxylesterase_B_CS"/>
</dbReference>
<evidence type="ECO:0000256" key="1">
    <source>
        <dbReference type="ARBA" id="ARBA00005964"/>
    </source>
</evidence>
<dbReference type="Gene3D" id="3.40.50.1820">
    <property type="entry name" value="alpha/beta hydrolase"/>
    <property type="match status" value="1"/>
</dbReference>
<feature type="signal peptide" evidence="5">
    <location>
        <begin position="1"/>
        <end position="15"/>
    </location>
</feature>
<keyword evidence="2" id="KW-0719">Serine esterase</keyword>
<evidence type="ECO:0000256" key="4">
    <source>
        <dbReference type="ARBA" id="ARBA00023157"/>
    </source>
</evidence>
<dbReference type="GO" id="GO:0005886">
    <property type="term" value="C:plasma membrane"/>
    <property type="evidence" value="ECO:0007669"/>
    <property type="project" value="TreeGrafter"/>
</dbReference>
<dbReference type="EMBL" id="CAJNOC010000059">
    <property type="protein sequence ID" value="CAF0710868.1"/>
    <property type="molecule type" value="Genomic_DNA"/>
</dbReference>
<keyword evidence="3" id="KW-0378">Hydrolase</keyword>
<proteinExistence type="inferred from homology"/>
<dbReference type="SUPFAM" id="SSF53474">
    <property type="entry name" value="alpha/beta-Hydrolases"/>
    <property type="match status" value="1"/>
</dbReference>
<evidence type="ECO:0000313" key="8">
    <source>
        <dbReference type="Proteomes" id="UP000663879"/>
    </source>
</evidence>
<dbReference type="OrthoDB" id="9000293at2759"/>
<dbReference type="InterPro" id="IPR050654">
    <property type="entry name" value="AChE-related_enzymes"/>
</dbReference>